<dbReference type="AlphaFoldDB" id="V9I9R2"/>
<dbReference type="SMART" id="SM00413">
    <property type="entry name" value="ETS"/>
    <property type="match status" value="1"/>
</dbReference>
<dbReference type="PANTHER" id="PTHR11849">
    <property type="entry name" value="ETS"/>
    <property type="match status" value="1"/>
</dbReference>
<dbReference type="InterPro" id="IPR036388">
    <property type="entry name" value="WH-like_DNA-bd_sf"/>
</dbReference>
<keyword evidence="3" id="KW-0539">Nucleus</keyword>
<dbReference type="PANTHER" id="PTHR11849:SF190">
    <property type="entry name" value="ETS-DOMAIN PROTEIN"/>
    <property type="match status" value="1"/>
</dbReference>
<evidence type="ECO:0000256" key="4">
    <source>
        <dbReference type="SAM" id="MobiDB-lite"/>
    </source>
</evidence>
<dbReference type="PRINTS" id="PR00454">
    <property type="entry name" value="ETSDOMAIN"/>
</dbReference>
<protein>
    <submittedName>
        <fullName evidence="7">ETSous factor</fullName>
    </submittedName>
</protein>
<dbReference type="PROSITE" id="PS50061">
    <property type="entry name" value="ETS_DOMAIN_3"/>
    <property type="match status" value="1"/>
</dbReference>
<evidence type="ECO:0000259" key="5">
    <source>
        <dbReference type="PROSITE" id="PS50061"/>
    </source>
</evidence>
<comment type="subcellular location">
    <subcellularLocation>
        <location evidence="3">Nucleus</location>
    </subcellularLocation>
</comment>
<dbReference type="SUPFAM" id="SSF47769">
    <property type="entry name" value="SAM/Pointed domain"/>
    <property type="match status" value="1"/>
</dbReference>
<dbReference type="GO" id="GO:0030154">
    <property type="term" value="P:cell differentiation"/>
    <property type="evidence" value="ECO:0007669"/>
    <property type="project" value="TreeGrafter"/>
</dbReference>
<dbReference type="GO" id="GO:0000981">
    <property type="term" value="F:DNA-binding transcription factor activity, RNA polymerase II-specific"/>
    <property type="evidence" value="ECO:0007669"/>
    <property type="project" value="TreeGrafter"/>
</dbReference>
<dbReference type="InterPro" id="IPR000418">
    <property type="entry name" value="Ets_dom"/>
</dbReference>
<dbReference type="EMBL" id="JR037541">
    <property type="protein sequence ID" value="AEY57830.1"/>
    <property type="molecule type" value="mRNA"/>
</dbReference>
<accession>V9I9R2</accession>
<dbReference type="KEGG" id="acer:107998713"/>
<evidence type="ECO:0000313" key="6">
    <source>
        <dbReference type="EMBL" id="AEY57828.1"/>
    </source>
</evidence>
<comment type="similarity">
    <text evidence="1 3">Belongs to the ETS family.</text>
</comment>
<reference evidence="7" key="1">
    <citation type="submission" date="2011-11" db="EMBL/GenBank/DDBJ databases">
        <title>Decoding the brain transcriptome of the Eastern honeybee (Apis cerana) based on pyrosequencing.</title>
        <authorList>
            <person name="Sun L."/>
            <person name="Zheng H."/>
            <person name="Wang Y."/>
            <person name="Xie X."/>
            <person name="Zhu Y."/>
            <person name="Gu W."/>
            <person name="Wang S."/>
        </authorList>
    </citation>
    <scope>NUCLEOTIDE SEQUENCE</scope>
    <source>
        <tissue evidence="7">Brain</tissue>
    </source>
</reference>
<dbReference type="EMBL" id="JR037539">
    <property type="protein sequence ID" value="AEY57828.1"/>
    <property type="molecule type" value="mRNA"/>
</dbReference>
<sequence>MDLFDNYNKTLEEVYPSLFYPNEDDDHSVLDMDTLVTLKTNATRNYEPVRKKFYFGDENNEIDGTGWLYKPTKNWCQEETINWLMTAASTIGQPYSLIQHSLAVPGNELITFTKDDFKAHDPTYGDKLYDLLPPQHMFSPLDTIHPHFEDEYTRINSSSTSDAESDNNSIDVSTTKRSPGRPRILKPKKNSTSQGKLWEFIRDLLRNRETCPSLICWEDYSQAKFRFVKSDEVAKRWGSRKGNTKMTYEKLSRAMRYYYKSKIFQPVLGKRLVYQFGPNAKGWQTDNPNFRR</sequence>
<dbReference type="InterPro" id="IPR013761">
    <property type="entry name" value="SAM/pointed_sf"/>
</dbReference>
<dbReference type="Pfam" id="PF00178">
    <property type="entry name" value="Ets"/>
    <property type="match status" value="1"/>
</dbReference>
<evidence type="ECO:0000256" key="2">
    <source>
        <dbReference type="ARBA" id="ARBA00023125"/>
    </source>
</evidence>
<dbReference type="Gene3D" id="1.10.10.10">
    <property type="entry name" value="Winged helix-like DNA-binding domain superfamily/Winged helix DNA-binding domain"/>
    <property type="match status" value="1"/>
</dbReference>
<dbReference type="GO" id="GO:0005634">
    <property type="term" value="C:nucleus"/>
    <property type="evidence" value="ECO:0007669"/>
    <property type="project" value="UniProtKB-SubCell"/>
</dbReference>
<dbReference type="InterPro" id="IPR036390">
    <property type="entry name" value="WH_DNA-bd_sf"/>
</dbReference>
<dbReference type="InterPro" id="IPR046328">
    <property type="entry name" value="ETS_fam"/>
</dbReference>
<evidence type="ECO:0000256" key="3">
    <source>
        <dbReference type="RuleBase" id="RU004019"/>
    </source>
</evidence>
<feature type="region of interest" description="Disordered" evidence="4">
    <location>
        <begin position="155"/>
        <end position="190"/>
    </location>
</feature>
<keyword evidence="2 3" id="KW-0238">DNA-binding</keyword>
<proteinExistence type="evidence at transcript level"/>
<evidence type="ECO:0000256" key="1">
    <source>
        <dbReference type="ARBA" id="ARBA00005562"/>
    </source>
</evidence>
<name>V9I9R2_APICE</name>
<organism evidence="7">
    <name type="scientific">Apis cerana</name>
    <name type="common">Indian honeybee</name>
    <dbReference type="NCBI Taxonomy" id="7461"/>
    <lineage>
        <taxon>Eukaryota</taxon>
        <taxon>Metazoa</taxon>
        <taxon>Ecdysozoa</taxon>
        <taxon>Arthropoda</taxon>
        <taxon>Hexapoda</taxon>
        <taxon>Insecta</taxon>
        <taxon>Pterygota</taxon>
        <taxon>Neoptera</taxon>
        <taxon>Endopterygota</taxon>
        <taxon>Hymenoptera</taxon>
        <taxon>Apocrita</taxon>
        <taxon>Aculeata</taxon>
        <taxon>Apoidea</taxon>
        <taxon>Anthophila</taxon>
        <taxon>Apidae</taxon>
        <taxon>Apis</taxon>
    </lineage>
</organism>
<dbReference type="GO" id="GO:0043565">
    <property type="term" value="F:sequence-specific DNA binding"/>
    <property type="evidence" value="ECO:0007669"/>
    <property type="project" value="InterPro"/>
</dbReference>
<feature type="compositionally biased region" description="Basic residues" evidence="4">
    <location>
        <begin position="178"/>
        <end position="189"/>
    </location>
</feature>
<dbReference type="FunFam" id="1.10.10.10:FF:001336">
    <property type="entry name" value="Epithelium specific ets factor 3, ese3, putative"/>
    <property type="match status" value="1"/>
</dbReference>
<evidence type="ECO:0000313" key="7">
    <source>
        <dbReference type="EMBL" id="AEY57830.1"/>
    </source>
</evidence>
<gene>
    <name evidence="6" type="ORF">ACCB00422.2</name>
    <name evidence="7" type="ORF">ACCB00422.4</name>
</gene>
<dbReference type="Gene3D" id="1.10.150.50">
    <property type="entry name" value="Transcription Factor, Ets-1"/>
    <property type="match status" value="1"/>
</dbReference>
<feature type="compositionally biased region" description="Polar residues" evidence="4">
    <location>
        <begin position="155"/>
        <end position="177"/>
    </location>
</feature>
<dbReference type="SUPFAM" id="SSF46785">
    <property type="entry name" value="Winged helix' DNA-binding domain"/>
    <property type="match status" value="1"/>
</dbReference>
<feature type="domain" description="ETS" evidence="5">
    <location>
        <begin position="195"/>
        <end position="277"/>
    </location>
</feature>